<evidence type="ECO:0000313" key="2">
    <source>
        <dbReference type="Proteomes" id="UP000736164"/>
    </source>
</evidence>
<organism evidence="1 2">
    <name type="scientific">Atractosteus spatula</name>
    <name type="common">Alligator gar</name>
    <name type="synonym">Lepisosteus spatula</name>
    <dbReference type="NCBI Taxonomy" id="7917"/>
    <lineage>
        <taxon>Eukaryota</taxon>
        <taxon>Metazoa</taxon>
        <taxon>Chordata</taxon>
        <taxon>Craniata</taxon>
        <taxon>Vertebrata</taxon>
        <taxon>Euteleostomi</taxon>
        <taxon>Actinopterygii</taxon>
        <taxon>Neopterygii</taxon>
        <taxon>Holostei</taxon>
        <taxon>Semionotiformes</taxon>
        <taxon>Lepisosteidae</taxon>
        <taxon>Atractosteus</taxon>
    </lineage>
</organism>
<reference evidence="1" key="1">
    <citation type="journal article" date="2021" name="Cell">
        <title>Tracing the genetic footprints of vertebrate landing in non-teleost ray-finned fishes.</title>
        <authorList>
            <person name="Bi X."/>
            <person name="Wang K."/>
            <person name="Yang L."/>
            <person name="Pan H."/>
            <person name="Jiang H."/>
            <person name="Wei Q."/>
            <person name="Fang M."/>
            <person name="Yu H."/>
            <person name="Zhu C."/>
            <person name="Cai Y."/>
            <person name="He Y."/>
            <person name="Gan X."/>
            <person name="Zeng H."/>
            <person name="Yu D."/>
            <person name="Zhu Y."/>
            <person name="Jiang H."/>
            <person name="Qiu Q."/>
            <person name="Yang H."/>
            <person name="Zhang Y.E."/>
            <person name="Wang W."/>
            <person name="Zhu M."/>
            <person name="He S."/>
            <person name="Zhang G."/>
        </authorList>
    </citation>
    <scope>NUCLEOTIDE SEQUENCE</scope>
    <source>
        <strain evidence="1">Allg_001</strain>
    </source>
</reference>
<dbReference type="EMBL" id="JAAWVO010038251">
    <property type="protein sequence ID" value="MBN3318079.1"/>
    <property type="molecule type" value="Genomic_DNA"/>
</dbReference>
<sequence length="122" mass="13473">MAAEPIIRSKQREQMVNGISTQVVCTEFSNYIFVVLTQYGKMGTLISLTPDTTCGDINKPMYTTKILLGKDEALTHVFAKNLVTFVSQEAGNKPVLLGLALKDGTIEGIKVMKEMIKSCQVW</sequence>
<gene>
    <name evidence="1" type="primary">Psmg3</name>
    <name evidence="1" type="ORF">GTO95_0013654</name>
</gene>
<dbReference type="PANTHER" id="PTHR31051">
    <property type="entry name" value="PROTEASOME ASSEMBLY CHAPERONE 3"/>
    <property type="match status" value="1"/>
</dbReference>
<dbReference type="InterPro" id="IPR053720">
    <property type="entry name" value="Psm_Assembly_Chaperone"/>
</dbReference>
<accession>A0A8J7TC24</accession>
<evidence type="ECO:0000313" key="1">
    <source>
        <dbReference type="EMBL" id="MBN3318079.1"/>
    </source>
</evidence>
<dbReference type="Proteomes" id="UP000736164">
    <property type="component" value="Unassembled WGS sequence"/>
</dbReference>
<dbReference type="PANTHER" id="PTHR31051:SF1">
    <property type="entry name" value="PROTEASOME ASSEMBLY CHAPERONE 3"/>
    <property type="match status" value="1"/>
</dbReference>
<proteinExistence type="predicted"/>
<dbReference type="GO" id="GO:0043248">
    <property type="term" value="P:proteasome assembly"/>
    <property type="evidence" value="ECO:0007669"/>
    <property type="project" value="InterPro"/>
</dbReference>
<dbReference type="Pfam" id="PF10178">
    <property type="entry name" value="PAC3"/>
    <property type="match status" value="1"/>
</dbReference>
<keyword evidence="2" id="KW-1185">Reference proteome</keyword>
<dbReference type="InterPro" id="IPR018788">
    <property type="entry name" value="Proteasome_assmbl_chp_3"/>
</dbReference>
<name>A0A8J7TC24_ATRSP</name>
<feature type="non-terminal residue" evidence="1">
    <location>
        <position position="122"/>
    </location>
</feature>
<comment type="caution">
    <text evidence="1">The sequence shown here is derived from an EMBL/GenBank/DDBJ whole genome shotgun (WGS) entry which is preliminary data.</text>
</comment>
<feature type="non-terminal residue" evidence="1">
    <location>
        <position position="1"/>
    </location>
</feature>
<dbReference type="AlphaFoldDB" id="A0A8J7TC24"/>
<dbReference type="Gene3D" id="3.30.230.90">
    <property type="match status" value="1"/>
</dbReference>
<protein>
    <submittedName>
        <fullName evidence="1">PSMG3 protein</fullName>
    </submittedName>
</protein>